<dbReference type="EMBL" id="CP015079">
    <property type="protein sequence ID" value="ANH37607.1"/>
    <property type="molecule type" value="Genomic_DNA"/>
</dbReference>
<dbReference type="InterPro" id="IPR052513">
    <property type="entry name" value="Thioester_dehydratase-like"/>
</dbReference>
<dbReference type="PANTHER" id="PTHR34075:SF5">
    <property type="entry name" value="BLR3430 PROTEIN"/>
    <property type="match status" value="1"/>
</dbReference>
<protein>
    <recommendedName>
        <fullName evidence="1">ChsH2 C-terminal OB-fold domain-containing protein</fullName>
    </recommendedName>
</protein>
<dbReference type="PATRIC" id="fig|1300347.3.peg.1166"/>
<proteinExistence type="predicted"/>
<accession>A0A1A9GH28</accession>
<dbReference type="AlphaFoldDB" id="A0A1A9GH28"/>
<reference evidence="2 3" key="1">
    <citation type="submission" date="2016-03" db="EMBL/GenBank/DDBJ databases">
        <title>Complete genome sequence of a soil Actinobacterium, Nocardioides dokdonensis FR1436.</title>
        <authorList>
            <person name="Kwon S.-K."/>
            <person name="Kim K."/>
            <person name="Kim J.F."/>
        </authorList>
    </citation>
    <scope>NUCLEOTIDE SEQUENCE [LARGE SCALE GENOMIC DNA]</scope>
    <source>
        <strain evidence="2 3">FR1436</strain>
    </source>
</reference>
<dbReference type="KEGG" id="ndk:I601_1165"/>
<evidence type="ECO:0000259" key="1">
    <source>
        <dbReference type="Pfam" id="PF01796"/>
    </source>
</evidence>
<dbReference type="RefSeq" id="WP_084527199.1">
    <property type="nucleotide sequence ID" value="NZ_CP015079.1"/>
</dbReference>
<name>A0A1A9GH28_9ACTN</name>
<keyword evidence="3" id="KW-1185">Reference proteome</keyword>
<evidence type="ECO:0000313" key="2">
    <source>
        <dbReference type="EMBL" id="ANH37607.1"/>
    </source>
</evidence>
<dbReference type="OrthoDB" id="5124195at2"/>
<sequence length="117" mass="12132">MPDPRPQVDTSEGPLVVGVKCRSCRHPMATPRPVCAACGGQVEEAGFGPTGTVYASTVVRIAVGDRTPPYALAYVDLDDGPRILAHVAGAEVSAPAVESRVRLLAPRDGDVVVEVVA</sequence>
<dbReference type="InterPro" id="IPR002878">
    <property type="entry name" value="ChsH2_C"/>
</dbReference>
<dbReference type="SUPFAM" id="SSF50249">
    <property type="entry name" value="Nucleic acid-binding proteins"/>
    <property type="match status" value="1"/>
</dbReference>
<organism evidence="2 3">
    <name type="scientific">Nocardioides dokdonensis FR1436</name>
    <dbReference type="NCBI Taxonomy" id="1300347"/>
    <lineage>
        <taxon>Bacteria</taxon>
        <taxon>Bacillati</taxon>
        <taxon>Actinomycetota</taxon>
        <taxon>Actinomycetes</taxon>
        <taxon>Propionibacteriales</taxon>
        <taxon>Nocardioidaceae</taxon>
        <taxon>Nocardioides</taxon>
    </lineage>
</organism>
<dbReference type="Proteomes" id="UP000077868">
    <property type="component" value="Chromosome"/>
</dbReference>
<gene>
    <name evidence="2" type="ORF">I601_1165</name>
</gene>
<dbReference type="Pfam" id="PF01796">
    <property type="entry name" value="OB_ChsH2_C"/>
    <property type="match status" value="1"/>
</dbReference>
<dbReference type="PANTHER" id="PTHR34075">
    <property type="entry name" value="BLR3430 PROTEIN"/>
    <property type="match status" value="1"/>
</dbReference>
<feature type="domain" description="ChsH2 C-terminal OB-fold" evidence="1">
    <location>
        <begin position="48"/>
        <end position="103"/>
    </location>
</feature>
<dbReference type="InterPro" id="IPR012340">
    <property type="entry name" value="NA-bd_OB-fold"/>
</dbReference>
<dbReference type="STRING" id="1300347.I601_1165"/>
<evidence type="ECO:0000313" key="3">
    <source>
        <dbReference type="Proteomes" id="UP000077868"/>
    </source>
</evidence>